<evidence type="ECO:0000259" key="1">
    <source>
        <dbReference type="Pfam" id="PF08368"/>
    </source>
</evidence>
<protein>
    <recommendedName>
        <fullName evidence="1">FAST kinase-like protein subdomain 2 domain-containing protein</fullName>
    </recommendedName>
</protein>
<dbReference type="GO" id="GO:0000963">
    <property type="term" value="P:mitochondrial RNA processing"/>
    <property type="evidence" value="ECO:0007669"/>
    <property type="project" value="TreeGrafter"/>
</dbReference>
<dbReference type="OrthoDB" id="6501018at2759"/>
<dbReference type="AlphaFoldDB" id="A0A2G8LJ49"/>
<keyword evidence="3" id="KW-1185">Reference proteome</keyword>
<proteinExistence type="predicted"/>
<dbReference type="GO" id="GO:0003723">
    <property type="term" value="F:RNA binding"/>
    <property type="evidence" value="ECO:0007669"/>
    <property type="project" value="TreeGrafter"/>
</dbReference>
<evidence type="ECO:0000313" key="3">
    <source>
        <dbReference type="Proteomes" id="UP000230750"/>
    </source>
</evidence>
<dbReference type="EMBL" id="MRZV01000063">
    <property type="protein sequence ID" value="PIK60242.1"/>
    <property type="molecule type" value="Genomic_DNA"/>
</dbReference>
<gene>
    <name evidence="2" type="ORF">BSL78_02870</name>
</gene>
<comment type="caution">
    <text evidence="2">The sequence shown here is derived from an EMBL/GenBank/DDBJ whole genome shotgun (WGS) entry which is preliminary data.</text>
</comment>
<dbReference type="Pfam" id="PF08368">
    <property type="entry name" value="FAST_2"/>
    <property type="match status" value="1"/>
</dbReference>
<dbReference type="InterPro" id="IPR050870">
    <property type="entry name" value="FAST_kinase"/>
</dbReference>
<evidence type="ECO:0000313" key="2">
    <source>
        <dbReference type="EMBL" id="PIK60242.1"/>
    </source>
</evidence>
<accession>A0A2G8LJ49</accession>
<reference evidence="2 3" key="1">
    <citation type="journal article" date="2017" name="PLoS Biol.">
        <title>The sea cucumber genome provides insights into morphological evolution and visceral regeneration.</title>
        <authorList>
            <person name="Zhang X."/>
            <person name="Sun L."/>
            <person name="Yuan J."/>
            <person name="Sun Y."/>
            <person name="Gao Y."/>
            <person name="Zhang L."/>
            <person name="Li S."/>
            <person name="Dai H."/>
            <person name="Hamel J.F."/>
            <person name="Liu C."/>
            <person name="Yu Y."/>
            <person name="Liu S."/>
            <person name="Lin W."/>
            <person name="Guo K."/>
            <person name="Jin S."/>
            <person name="Xu P."/>
            <person name="Storey K.B."/>
            <person name="Huan P."/>
            <person name="Zhang T."/>
            <person name="Zhou Y."/>
            <person name="Zhang J."/>
            <person name="Lin C."/>
            <person name="Li X."/>
            <person name="Xing L."/>
            <person name="Huo D."/>
            <person name="Sun M."/>
            <person name="Wang L."/>
            <person name="Mercier A."/>
            <person name="Li F."/>
            <person name="Yang H."/>
            <person name="Xiang J."/>
        </authorList>
    </citation>
    <scope>NUCLEOTIDE SEQUENCE [LARGE SCALE GENOMIC DNA]</scope>
    <source>
        <strain evidence="2">Shaxun</strain>
        <tissue evidence="2">Muscle</tissue>
    </source>
</reference>
<feature type="domain" description="FAST kinase-like protein subdomain 2" evidence="1">
    <location>
        <begin position="229"/>
        <end position="311"/>
    </location>
</feature>
<name>A0A2G8LJ49_STIJA</name>
<dbReference type="InterPro" id="IPR013579">
    <property type="entry name" value="FAST_2"/>
</dbReference>
<organism evidence="2 3">
    <name type="scientific">Stichopus japonicus</name>
    <name type="common">Sea cucumber</name>
    <dbReference type="NCBI Taxonomy" id="307972"/>
    <lineage>
        <taxon>Eukaryota</taxon>
        <taxon>Metazoa</taxon>
        <taxon>Echinodermata</taxon>
        <taxon>Eleutherozoa</taxon>
        <taxon>Echinozoa</taxon>
        <taxon>Holothuroidea</taxon>
        <taxon>Aspidochirotacea</taxon>
        <taxon>Aspidochirotida</taxon>
        <taxon>Stichopodidae</taxon>
        <taxon>Apostichopus</taxon>
    </lineage>
</organism>
<dbReference type="GO" id="GO:0005759">
    <property type="term" value="C:mitochondrial matrix"/>
    <property type="evidence" value="ECO:0007669"/>
    <property type="project" value="TreeGrafter"/>
</dbReference>
<dbReference type="PANTHER" id="PTHR21228:SF69">
    <property type="entry name" value="GH07286P"/>
    <property type="match status" value="1"/>
</dbReference>
<dbReference type="GO" id="GO:0044528">
    <property type="term" value="P:regulation of mitochondrial mRNA stability"/>
    <property type="evidence" value="ECO:0007669"/>
    <property type="project" value="TreeGrafter"/>
</dbReference>
<dbReference type="GO" id="GO:0035770">
    <property type="term" value="C:ribonucleoprotein granule"/>
    <property type="evidence" value="ECO:0007669"/>
    <property type="project" value="TreeGrafter"/>
</dbReference>
<dbReference type="PANTHER" id="PTHR21228">
    <property type="entry name" value="FAST LEU-RICH DOMAIN-CONTAINING"/>
    <property type="match status" value="1"/>
</dbReference>
<dbReference type="Proteomes" id="UP000230750">
    <property type="component" value="Unassembled WGS sequence"/>
</dbReference>
<dbReference type="STRING" id="307972.A0A2G8LJ49"/>
<sequence>MNNPFVLKRLLKTSLHLSPSFVEKLEDKTLELIDDFSFQDLVDISSYFVSSARRSFLVLRSVSYQVEEQRSQWEVFQLLRLLNNMRISKFQNYVLCKEVASFCKEHLRECSSRQVAAIVKCFGLLHMPEMELFDAIIEHLSSHMTEFKVSELQTIAFGMSVLNLKPPTQLVKRLVFEFDSLSFFEQMEVCLALAVFNACPAEQMKKLLATKSVDEIMGSSETRHIPLQLKLLQLNTYAKLECPGYKGPFLSEDLARYPKIETTTKSNLHRDVVGRLEAALGNDKYFVSHVELDAGYVIDAMIAVDKDGVPFSKLDYNISSASRDHSPLCKDLPETAVRVAVVVNGPNSYLYGSSEVMGRRQLMVRQLQSLKYVLFR</sequence>